<comment type="similarity">
    <text evidence="1">Belongs to the protein kinase superfamily. ADCK protein kinase family.</text>
</comment>
<dbReference type="GO" id="GO:0016301">
    <property type="term" value="F:kinase activity"/>
    <property type="evidence" value="ECO:0007669"/>
    <property type="project" value="UniProtKB-KW"/>
</dbReference>
<dbReference type="InterPro" id="IPR034646">
    <property type="entry name" value="ADCK3_dom"/>
</dbReference>
<protein>
    <submittedName>
        <fullName evidence="6">AarF/ABC1/UbiB kinase family protein</fullName>
    </submittedName>
</protein>
<dbReference type="InterPro" id="IPR051409">
    <property type="entry name" value="Atypical_kinase_ADCK"/>
</dbReference>
<accession>A0ABP9PK86</accession>
<evidence type="ECO:0000256" key="2">
    <source>
        <dbReference type="ARBA" id="ARBA00022679"/>
    </source>
</evidence>
<keyword evidence="7" id="KW-1185">Reference proteome</keyword>
<dbReference type="InterPro" id="IPR011009">
    <property type="entry name" value="Kinase-like_dom_sf"/>
</dbReference>
<dbReference type="Proteomes" id="UP001428817">
    <property type="component" value="Unassembled WGS sequence"/>
</dbReference>
<evidence type="ECO:0000313" key="7">
    <source>
        <dbReference type="Proteomes" id="UP001428817"/>
    </source>
</evidence>
<evidence type="ECO:0000313" key="6">
    <source>
        <dbReference type="EMBL" id="GAA5145710.1"/>
    </source>
</evidence>
<name>A0ABP9PK86_9PSEU</name>
<keyword evidence="3" id="KW-0547">Nucleotide-binding</keyword>
<dbReference type="PANTHER" id="PTHR43851:SF3">
    <property type="entry name" value="COENZYME Q8"/>
    <property type="match status" value="1"/>
</dbReference>
<keyword evidence="2" id="KW-0808">Transferase</keyword>
<evidence type="ECO:0000259" key="5">
    <source>
        <dbReference type="Pfam" id="PF03109"/>
    </source>
</evidence>
<organism evidence="6 7">
    <name type="scientific">Pseudonocardia eucalypti</name>
    <dbReference type="NCBI Taxonomy" id="648755"/>
    <lineage>
        <taxon>Bacteria</taxon>
        <taxon>Bacillati</taxon>
        <taxon>Actinomycetota</taxon>
        <taxon>Actinomycetes</taxon>
        <taxon>Pseudonocardiales</taxon>
        <taxon>Pseudonocardiaceae</taxon>
        <taxon>Pseudonocardia</taxon>
    </lineage>
</organism>
<dbReference type="EMBL" id="BAABJP010000001">
    <property type="protein sequence ID" value="GAA5145710.1"/>
    <property type="molecule type" value="Genomic_DNA"/>
</dbReference>
<dbReference type="Pfam" id="PF03109">
    <property type="entry name" value="ABC1"/>
    <property type="match status" value="1"/>
</dbReference>
<feature type="domain" description="ABC1 atypical kinase-like" evidence="5">
    <location>
        <begin position="93"/>
        <end position="323"/>
    </location>
</feature>
<proteinExistence type="inferred from homology"/>
<reference evidence="7" key="1">
    <citation type="journal article" date="2019" name="Int. J. Syst. Evol. Microbiol.">
        <title>The Global Catalogue of Microorganisms (GCM) 10K type strain sequencing project: providing services to taxonomists for standard genome sequencing and annotation.</title>
        <authorList>
            <consortium name="The Broad Institute Genomics Platform"/>
            <consortium name="The Broad Institute Genome Sequencing Center for Infectious Disease"/>
            <person name="Wu L."/>
            <person name="Ma J."/>
        </authorList>
    </citation>
    <scope>NUCLEOTIDE SEQUENCE [LARGE SCALE GENOMIC DNA]</scope>
    <source>
        <strain evidence="7">JCM 18303</strain>
    </source>
</reference>
<keyword evidence="6" id="KW-0418">Kinase</keyword>
<dbReference type="PANTHER" id="PTHR43851">
    <property type="match status" value="1"/>
</dbReference>
<dbReference type="SUPFAM" id="SSF56112">
    <property type="entry name" value="Protein kinase-like (PK-like)"/>
    <property type="match status" value="1"/>
</dbReference>
<gene>
    <name evidence="6" type="ORF">GCM10023321_04010</name>
</gene>
<keyword evidence="4" id="KW-0067">ATP-binding</keyword>
<evidence type="ECO:0000256" key="3">
    <source>
        <dbReference type="ARBA" id="ARBA00022741"/>
    </source>
</evidence>
<sequence length="441" mass="48889">MTEPPRRAAARTAKLSSIPVGFAGRTAAGWARRIAGADRAEVAADLAMRNADQLFAVLGELKGGAMKLGQALSVYEAAIPVELAEPYQEALTKLQANAPAMPKKDVHRQLAEQLGSRWPERFAEFDADDARAASIGQVHKAIWHDGREVAVKVQYPGADQALLSDLRQLRRFSRMIQLMVPGADVRALLDELTDRMAEELDYRLEADHQRAFGKAFAGDEKVCVPRVVASAPKVLVTEWIEGTSLSVYAHNPVRDAQEQQLRDWLGYTVQELMFSSPTRVGLLHADPHHGNYRILPDGRLGVLDFGACAPYPDGIPRPLGRIIRFAADERGEEMLELLIREGFVGREDKVTAEDVLHYIGALGGPVRTEKFRYHRDFMQNEGGRLLNLGGRDFRTGRSMSLPPQYLMAIRVVGGWMAICSQIDCTVASREIVERWLPGFAD</sequence>
<evidence type="ECO:0000256" key="1">
    <source>
        <dbReference type="ARBA" id="ARBA00009670"/>
    </source>
</evidence>
<evidence type="ECO:0000256" key="4">
    <source>
        <dbReference type="ARBA" id="ARBA00022840"/>
    </source>
</evidence>
<dbReference type="RefSeq" id="WP_185058662.1">
    <property type="nucleotide sequence ID" value="NZ_BAABJP010000001.1"/>
</dbReference>
<dbReference type="CDD" id="cd13970">
    <property type="entry name" value="ABC1_ADCK3"/>
    <property type="match status" value="1"/>
</dbReference>
<comment type="caution">
    <text evidence="6">The sequence shown here is derived from an EMBL/GenBank/DDBJ whole genome shotgun (WGS) entry which is preliminary data.</text>
</comment>
<dbReference type="InterPro" id="IPR004147">
    <property type="entry name" value="ABC1_dom"/>
</dbReference>